<dbReference type="PANTHER" id="PTHR43656:SF2">
    <property type="entry name" value="BINDING OXIDOREDUCTASE, PUTATIVE (AFU_ORTHOLOGUE AFUA_2G08260)-RELATED"/>
    <property type="match status" value="1"/>
</dbReference>
<comment type="similarity">
    <text evidence="1">Belongs to the NADH:flavin oxidoreductase/NADH oxidase family.</text>
</comment>
<proteinExistence type="inferred from homology"/>
<sequence length="418" mass="44740">MISSLSESVTLPSGLVLPNRLVKAALAENMAAKDHQPGPKFEKAYSEWAAGGWGGILTGNIMVDDRFCGSPGDLIIDKNPPLEKWKAYAAAIKSKGVPAIAQINHPGRQAPIMSGGTRSFFDKAIAPSAIPLNIGDNLIAKAARVLVFGTPREMSSEDIQITIRQFADASRFLAEAGFDGIELHGAHGYLIAQFLSPKSNHRNDAYGGSVEKRAKFAVETLQAIRRAVPKGFTVGMKLNSADASQAGSLEETLTQIRLITEVGIDFLEISGGSYENPQMMQTSAVPRKSARSSAREAFFLDFARAVRARFPKLILMVTGGFRSRKGMEAAVEEGACDIIGLGRPSVVNPHWPKEILLNQTVPDQDAQVSLAPAPLPWLLSIIPISVLGAGAETEYYATQIGRIARGLLSFAPGVPHAS</sequence>
<evidence type="ECO:0000256" key="2">
    <source>
        <dbReference type="ARBA" id="ARBA00022630"/>
    </source>
</evidence>
<accession>A0A9P4NZS8</accession>
<dbReference type="InterPro" id="IPR013785">
    <property type="entry name" value="Aldolase_TIM"/>
</dbReference>
<evidence type="ECO:0000256" key="4">
    <source>
        <dbReference type="ARBA" id="ARBA00023002"/>
    </source>
</evidence>
<keyword evidence="3" id="KW-0288">FMN</keyword>
<dbReference type="CDD" id="cd04733">
    <property type="entry name" value="OYE_like_2_FMN"/>
    <property type="match status" value="1"/>
</dbReference>
<evidence type="ECO:0000256" key="3">
    <source>
        <dbReference type="ARBA" id="ARBA00022643"/>
    </source>
</evidence>
<evidence type="ECO:0000256" key="1">
    <source>
        <dbReference type="ARBA" id="ARBA00005979"/>
    </source>
</evidence>
<evidence type="ECO:0000313" key="7">
    <source>
        <dbReference type="Proteomes" id="UP000800235"/>
    </source>
</evidence>
<name>A0A9P4NZS8_9PEZI</name>
<organism evidence="6 7">
    <name type="scientific">Tothia fuscella</name>
    <dbReference type="NCBI Taxonomy" id="1048955"/>
    <lineage>
        <taxon>Eukaryota</taxon>
        <taxon>Fungi</taxon>
        <taxon>Dikarya</taxon>
        <taxon>Ascomycota</taxon>
        <taxon>Pezizomycotina</taxon>
        <taxon>Dothideomycetes</taxon>
        <taxon>Pleosporomycetidae</taxon>
        <taxon>Venturiales</taxon>
        <taxon>Cylindrosympodiaceae</taxon>
        <taxon>Tothia</taxon>
    </lineage>
</organism>
<keyword evidence="4" id="KW-0560">Oxidoreductase</keyword>
<dbReference type="PANTHER" id="PTHR43656">
    <property type="entry name" value="BINDING OXIDOREDUCTASE, PUTATIVE (AFU_ORTHOLOGUE AFUA_2G08260)-RELATED"/>
    <property type="match status" value="1"/>
</dbReference>
<keyword evidence="2" id="KW-0285">Flavoprotein</keyword>
<dbReference type="SUPFAM" id="SSF51395">
    <property type="entry name" value="FMN-linked oxidoreductases"/>
    <property type="match status" value="1"/>
</dbReference>
<keyword evidence="7" id="KW-1185">Reference proteome</keyword>
<dbReference type="Gene3D" id="3.20.20.70">
    <property type="entry name" value="Aldolase class I"/>
    <property type="match status" value="1"/>
</dbReference>
<dbReference type="Pfam" id="PF00724">
    <property type="entry name" value="Oxidored_FMN"/>
    <property type="match status" value="1"/>
</dbReference>
<dbReference type="InterPro" id="IPR001155">
    <property type="entry name" value="OxRdtase_FMN_N"/>
</dbReference>
<dbReference type="Proteomes" id="UP000800235">
    <property type="component" value="Unassembled WGS sequence"/>
</dbReference>
<comment type="caution">
    <text evidence="6">The sequence shown here is derived from an EMBL/GenBank/DDBJ whole genome shotgun (WGS) entry which is preliminary data.</text>
</comment>
<dbReference type="InterPro" id="IPR051799">
    <property type="entry name" value="NADH_flavin_oxidoreductase"/>
</dbReference>
<dbReference type="AlphaFoldDB" id="A0A9P4NZS8"/>
<feature type="domain" description="NADH:flavin oxidoreductase/NADH oxidase N-terminal" evidence="5">
    <location>
        <begin position="17"/>
        <end position="355"/>
    </location>
</feature>
<protein>
    <submittedName>
        <fullName evidence="6">FMN binding oxidoreductase</fullName>
    </submittedName>
</protein>
<evidence type="ECO:0000259" key="5">
    <source>
        <dbReference type="Pfam" id="PF00724"/>
    </source>
</evidence>
<dbReference type="GO" id="GO:0010181">
    <property type="term" value="F:FMN binding"/>
    <property type="evidence" value="ECO:0007669"/>
    <property type="project" value="InterPro"/>
</dbReference>
<evidence type="ECO:0000313" key="6">
    <source>
        <dbReference type="EMBL" id="KAF2435534.1"/>
    </source>
</evidence>
<gene>
    <name evidence="6" type="ORF">EJ08DRAFT_342234</name>
</gene>
<dbReference type="EMBL" id="MU007013">
    <property type="protein sequence ID" value="KAF2435534.1"/>
    <property type="molecule type" value="Genomic_DNA"/>
</dbReference>
<reference evidence="6" key="1">
    <citation type="journal article" date="2020" name="Stud. Mycol.">
        <title>101 Dothideomycetes genomes: a test case for predicting lifestyles and emergence of pathogens.</title>
        <authorList>
            <person name="Haridas S."/>
            <person name="Albert R."/>
            <person name="Binder M."/>
            <person name="Bloem J."/>
            <person name="Labutti K."/>
            <person name="Salamov A."/>
            <person name="Andreopoulos B."/>
            <person name="Baker S."/>
            <person name="Barry K."/>
            <person name="Bills G."/>
            <person name="Bluhm B."/>
            <person name="Cannon C."/>
            <person name="Castanera R."/>
            <person name="Culley D."/>
            <person name="Daum C."/>
            <person name="Ezra D."/>
            <person name="Gonzalez J."/>
            <person name="Henrissat B."/>
            <person name="Kuo A."/>
            <person name="Liang C."/>
            <person name="Lipzen A."/>
            <person name="Lutzoni F."/>
            <person name="Magnuson J."/>
            <person name="Mondo S."/>
            <person name="Nolan M."/>
            <person name="Ohm R."/>
            <person name="Pangilinan J."/>
            <person name="Park H.-J."/>
            <person name="Ramirez L."/>
            <person name="Alfaro M."/>
            <person name="Sun H."/>
            <person name="Tritt A."/>
            <person name="Yoshinaga Y."/>
            <person name="Zwiers L.-H."/>
            <person name="Turgeon B."/>
            <person name="Goodwin S."/>
            <person name="Spatafora J."/>
            <person name="Crous P."/>
            <person name="Grigoriev I."/>
        </authorList>
    </citation>
    <scope>NUCLEOTIDE SEQUENCE</scope>
    <source>
        <strain evidence="6">CBS 130266</strain>
    </source>
</reference>
<dbReference type="GO" id="GO:0016491">
    <property type="term" value="F:oxidoreductase activity"/>
    <property type="evidence" value="ECO:0007669"/>
    <property type="project" value="UniProtKB-KW"/>
</dbReference>
<dbReference type="OrthoDB" id="1663137at2759"/>